<protein>
    <submittedName>
        <fullName evidence="1">Uncharacterized protein</fullName>
    </submittedName>
</protein>
<gene>
    <name evidence="1" type="ORF">KIN_13100</name>
</gene>
<name>A0A6N6JDH1_9RHOB</name>
<sequence>MVGTGNGVDAVDLHKADLVDHALQVIRSGPSQPVAIQKDMSSLSVAEIHGQILHHAALVRHPERART</sequence>
<organism evidence="1 2">
    <name type="scientific">Litoreibacter roseus</name>
    <dbReference type="NCBI Taxonomy" id="2601869"/>
    <lineage>
        <taxon>Bacteria</taxon>
        <taxon>Pseudomonadati</taxon>
        <taxon>Pseudomonadota</taxon>
        <taxon>Alphaproteobacteria</taxon>
        <taxon>Rhodobacterales</taxon>
        <taxon>Roseobacteraceae</taxon>
        <taxon>Litoreibacter</taxon>
    </lineage>
</organism>
<dbReference type="EMBL" id="BLJE01000001">
    <property type="protein sequence ID" value="GFE64236.1"/>
    <property type="molecule type" value="Genomic_DNA"/>
</dbReference>
<dbReference type="AlphaFoldDB" id="A0A6N6JDH1"/>
<accession>A0A6N6JDH1</accession>
<reference evidence="1 2" key="1">
    <citation type="submission" date="2019-12" db="EMBL/GenBank/DDBJ databases">
        <title>Litoreibacter badius sp. nov., a novel bacteriochlorophyll a-containing bacterium in the genus Litoreibacter.</title>
        <authorList>
            <person name="Kanamuro M."/>
            <person name="Takabe Y."/>
            <person name="Mori K."/>
            <person name="Takaichi S."/>
            <person name="Hanada S."/>
        </authorList>
    </citation>
    <scope>NUCLEOTIDE SEQUENCE [LARGE SCALE GENOMIC DNA]</scope>
    <source>
        <strain evidence="1 2">K6</strain>
    </source>
</reference>
<comment type="caution">
    <text evidence="1">The sequence shown here is derived from an EMBL/GenBank/DDBJ whole genome shotgun (WGS) entry which is preliminary data.</text>
</comment>
<proteinExistence type="predicted"/>
<evidence type="ECO:0000313" key="2">
    <source>
        <dbReference type="Proteomes" id="UP000436822"/>
    </source>
</evidence>
<evidence type="ECO:0000313" key="1">
    <source>
        <dbReference type="EMBL" id="GFE64236.1"/>
    </source>
</evidence>
<keyword evidence="2" id="KW-1185">Reference proteome</keyword>
<dbReference type="Proteomes" id="UP000436822">
    <property type="component" value="Unassembled WGS sequence"/>
</dbReference>